<dbReference type="CDD" id="cd00130">
    <property type="entry name" value="PAS"/>
    <property type="match status" value="1"/>
</dbReference>
<dbReference type="InterPro" id="IPR013767">
    <property type="entry name" value="PAS_fold"/>
</dbReference>
<dbReference type="InterPro" id="IPR003661">
    <property type="entry name" value="HisK_dim/P_dom"/>
</dbReference>
<dbReference type="Gene3D" id="3.30.450.20">
    <property type="entry name" value="PAS domain"/>
    <property type="match status" value="2"/>
</dbReference>
<evidence type="ECO:0000256" key="1">
    <source>
        <dbReference type="ARBA" id="ARBA00000085"/>
    </source>
</evidence>
<dbReference type="Pfam" id="PF02518">
    <property type="entry name" value="HATPase_c"/>
    <property type="match status" value="1"/>
</dbReference>
<evidence type="ECO:0000256" key="2">
    <source>
        <dbReference type="ARBA" id="ARBA00012438"/>
    </source>
</evidence>
<dbReference type="InterPro" id="IPR003594">
    <property type="entry name" value="HATPase_dom"/>
</dbReference>
<dbReference type="EMBL" id="JAUSTT010000002">
    <property type="protein sequence ID" value="MDQ0174570.1"/>
    <property type="molecule type" value="Genomic_DNA"/>
</dbReference>
<dbReference type="PROSITE" id="PS50112">
    <property type="entry name" value="PAS"/>
    <property type="match status" value="1"/>
</dbReference>
<keyword evidence="5" id="KW-0547">Nucleotide-binding</keyword>
<dbReference type="SMART" id="SM00388">
    <property type="entry name" value="HisKA"/>
    <property type="match status" value="1"/>
</dbReference>
<dbReference type="SUPFAM" id="SSF55874">
    <property type="entry name" value="ATPase domain of HSP90 chaperone/DNA topoisomerase II/histidine kinase"/>
    <property type="match status" value="1"/>
</dbReference>
<dbReference type="SUPFAM" id="SSF55785">
    <property type="entry name" value="PYP-like sensor domain (PAS domain)"/>
    <property type="match status" value="2"/>
</dbReference>
<feature type="region of interest" description="Disordered" evidence="9">
    <location>
        <begin position="1"/>
        <end position="20"/>
    </location>
</feature>
<dbReference type="InterPro" id="IPR036890">
    <property type="entry name" value="HATPase_C_sf"/>
</dbReference>
<dbReference type="SUPFAM" id="SSF47384">
    <property type="entry name" value="Homodimeric domain of signal transducing histidine kinase"/>
    <property type="match status" value="1"/>
</dbReference>
<proteinExistence type="predicted"/>
<keyword evidence="4 12" id="KW-0808">Transferase</keyword>
<dbReference type="PANTHER" id="PTHR43065:SF34">
    <property type="entry name" value="SPORULATION KINASE A"/>
    <property type="match status" value="1"/>
</dbReference>
<dbReference type="PANTHER" id="PTHR43065">
    <property type="entry name" value="SENSOR HISTIDINE KINASE"/>
    <property type="match status" value="1"/>
</dbReference>
<keyword evidence="8" id="KW-0902">Two-component regulatory system</keyword>
<dbReference type="NCBIfam" id="TIGR00229">
    <property type="entry name" value="sensory_box"/>
    <property type="match status" value="1"/>
</dbReference>
<organism evidence="12 13">
    <name type="scientific">Bacillus chungangensis</name>
    <dbReference type="NCBI Taxonomy" id="587633"/>
    <lineage>
        <taxon>Bacteria</taxon>
        <taxon>Bacillati</taxon>
        <taxon>Bacillota</taxon>
        <taxon>Bacilli</taxon>
        <taxon>Bacillales</taxon>
        <taxon>Bacillaceae</taxon>
        <taxon>Bacillus</taxon>
    </lineage>
</organism>
<dbReference type="Gene3D" id="3.30.565.10">
    <property type="entry name" value="Histidine kinase-like ATPase, C-terminal domain"/>
    <property type="match status" value="1"/>
</dbReference>
<evidence type="ECO:0000256" key="6">
    <source>
        <dbReference type="ARBA" id="ARBA00022777"/>
    </source>
</evidence>
<reference evidence="12 13" key="1">
    <citation type="submission" date="2023-07" db="EMBL/GenBank/DDBJ databases">
        <title>Genomic Encyclopedia of Type Strains, Phase IV (KMG-IV): sequencing the most valuable type-strain genomes for metagenomic binning, comparative biology and taxonomic classification.</title>
        <authorList>
            <person name="Goeker M."/>
        </authorList>
    </citation>
    <scope>NUCLEOTIDE SEQUENCE [LARGE SCALE GENOMIC DNA]</scope>
    <source>
        <strain evidence="12 13">DSM 23837</strain>
    </source>
</reference>
<keyword evidence="7" id="KW-0067">ATP-binding</keyword>
<dbReference type="Pfam" id="PF00989">
    <property type="entry name" value="PAS"/>
    <property type="match status" value="1"/>
</dbReference>
<evidence type="ECO:0000256" key="4">
    <source>
        <dbReference type="ARBA" id="ARBA00022679"/>
    </source>
</evidence>
<dbReference type="PRINTS" id="PR00344">
    <property type="entry name" value="BCTRLSENSOR"/>
</dbReference>
<evidence type="ECO:0000256" key="5">
    <source>
        <dbReference type="ARBA" id="ARBA00022741"/>
    </source>
</evidence>
<dbReference type="Gene3D" id="1.10.287.130">
    <property type="match status" value="1"/>
</dbReference>
<protein>
    <recommendedName>
        <fullName evidence="2">histidine kinase</fullName>
        <ecNumber evidence="2">2.7.13.3</ecNumber>
    </recommendedName>
</protein>
<evidence type="ECO:0000256" key="8">
    <source>
        <dbReference type="ARBA" id="ARBA00023012"/>
    </source>
</evidence>
<dbReference type="InterPro" id="IPR005467">
    <property type="entry name" value="His_kinase_dom"/>
</dbReference>
<dbReference type="SMART" id="SM00387">
    <property type="entry name" value="HATPase_c"/>
    <property type="match status" value="1"/>
</dbReference>
<dbReference type="GO" id="GO:0004673">
    <property type="term" value="F:protein histidine kinase activity"/>
    <property type="evidence" value="ECO:0007669"/>
    <property type="project" value="UniProtKB-EC"/>
</dbReference>
<dbReference type="Pfam" id="PF13426">
    <property type="entry name" value="PAS_9"/>
    <property type="match status" value="1"/>
</dbReference>
<evidence type="ECO:0000259" key="10">
    <source>
        <dbReference type="PROSITE" id="PS50109"/>
    </source>
</evidence>
<dbReference type="PROSITE" id="PS50109">
    <property type="entry name" value="HIS_KIN"/>
    <property type="match status" value="1"/>
</dbReference>
<dbReference type="InterPro" id="IPR000014">
    <property type="entry name" value="PAS"/>
</dbReference>
<comment type="caution">
    <text evidence="12">The sequence shown here is derived from an EMBL/GenBank/DDBJ whole genome shotgun (WGS) entry which is preliminary data.</text>
</comment>
<sequence>MNVMNVSDYSQRKNAAEKQKNHKIDFKHNPAIYQRLNKVIRRDYIEKKMLKMKLQKNEEVFHSFFEEVLEATVLCSESGKLIRVNHSTLQLLECSLRDILGKNIFDFIQEQYRERLELTLKTTNSKIIQDKVFFQLPNGKIKYLAYNWKKHPLYGYHMIQFHQIRSQYEVKQRLYEGEECFRNIFMTTNDGMVIWNHQYEILEMNTKALSLFQCSSTSIKGHDIRTLFHHHPELTAKYVAHLEESNNGKKEEPIILTIKTPSYKKYLEIYSKRNIAAHSHLTVIRDISEKMEMLEQIRKSDTLNIVGELAAGIAHEIRNPMTALKGFIQLLESSVNDEHTMYFNVITTELQRIESIITEFLILAKPQDIQFRKHDVRKIMSDTLELLHAQAIMHNVQFDTCYDGALPQLFCEPNQLKQVFINIAKNAIEVMPKGGIIRIKITVNQDGWLHIAIQDEGEGIPKDKLKKLGEPFYTTKERGTGLGLMVSFKIIEEHQGRVELESEFGVGTTFHIYLPIPKE</sequence>
<feature type="compositionally biased region" description="Basic and acidic residues" evidence="9">
    <location>
        <begin position="10"/>
        <end position="20"/>
    </location>
</feature>
<feature type="domain" description="Histidine kinase" evidence="10">
    <location>
        <begin position="312"/>
        <end position="518"/>
    </location>
</feature>
<keyword evidence="13" id="KW-1185">Reference proteome</keyword>
<evidence type="ECO:0000313" key="13">
    <source>
        <dbReference type="Proteomes" id="UP001223586"/>
    </source>
</evidence>
<feature type="domain" description="PAS" evidence="11">
    <location>
        <begin position="57"/>
        <end position="121"/>
    </location>
</feature>
<gene>
    <name evidence="12" type="ORF">J2S08_000403</name>
</gene>
<comment type="catalytic activity">
    <reaction evidence="1">
        <text>ATP + protein L-histidine = ADP + protein N-phospho-L-histidine.</text>
        <dbReference type="EC" id="2.7.13.3"/>
    </reaction>
</comment>
<dbReference type="SMART" id="SM00091">
    <property type="entry name" value="PAS"/>
    <property type="match status" value="2"/>
</dbReference>
<dbReference type="InterPro" id="IPR036097">
    <property type="entry name" value="HisK_dim/P_sf"/>
</dbReference>
<evidence type="ECO:0000313" key="12">
    <source>
        <dbReference type="EMBL" id="MDQ0174570.1"/>
    </source>
</evidence>
<evidence type="ECO:0000256" key="3">
    <source>
        <dbReference type="ARBA" id="ARBA00022553"/>
    </source>
</evidence>
<accession>A0ABT9WP63</accession>
<dbReference type="Pfam" id="PF00512">
    <property type="entry name" value="HisKA"/>
    <property type="match status" value="1"/>
</dbReference>
<dbReference type="Proteomes" id="UP001223586">
    <property type="component" value="Unassembled WGS sequence"/>
</dbReference>
<dbReference type="EC" id="2.7.13.3" evidence="2"/>
<keyword evidence="6 12" id="KW-0418">Kinase</keyword>
<dbReference type="InterPro" id="IPR035965">
    <property type="entry name" value="PAS-like_dom_sf"/>
</dbReference>
<keyword evidence="3" id="KW-0597">Phosphoprotein</keyword>
<dbReference type="CDD" id="cd00082">
    <property type="entry name" value="HisKA"/>
    <property type="match status" value="1"/>
</dbReference>
<evidence type="ECO:0000256" key="7">
    <source>
        <dbReference type="ARBA" id="ARBA00022840"/>
    </source>
</evidence>
<name>A0ABT9WP63_9BACI</name>
<dbReference type="InterPro" id="IPR004358">
    <property type="entry name" value="Sig_transdc_His_kin-like_C"/>
</dbReference>
<evidence type="ECO:0000256" key="9">
    <source>
        <dbReference type="SAM" id="MobiDB-lite"/>
    </source>
</evidence>
<evidence type="ECO:0000259" key="11">
    <source>
        <dbReference type="PROSITE" id="PS50112"/>
    </source>
</evidence>